<name>A0A365GZ64_9ACTN</name>
<dbReference type="InterPro" id="IPR028082">
    <property type="entry name" value="Peripla_BP_I"/>
</dbReference>
<proteinExistence type="inferred from homology"/>
<dbReference type="CDD" id="cd06343">
    <property type="entry name" value="PBP1_ABC_ligand_binding-like"/>
    <property type="match status" value="1"/>
</dbReference>
<protein>
    <submittedName>
        <fullName evidence="5">ABC transporter substrate-binding protein</fullName>
    </submittedName>
</protein>
<feature type="chain" id="PRO_5016628573" evidence="3">
    <location>
        <begin position="27"/>
        <end position="418"/>
    </location>
</feature>
<feature type="signal peptide" evidence="3">
    <location>
        <begin position="1"/>
        <end position="26"/>
    </location>
</feature>
<dbReference type="InterPro" id="IPR028081">
    <property type="entry name" value="Leu-bd"/>
</dbReference>
<evidence type="ECO:0000259" key="4">
    <source>
        <dbReference type="Pfam" id="PF13458"/>
    </source>
</evidence>
<dbReference type="PANTHER" id="PTHR47235">
    <property type="entry name" value="BLR6548 PROTEIN"/>
    <property type="match status" value="1"/>
</dbReference>
<sequence>MKLNIRMSAAVLAVLLAAATGCSDKATGGSGGTGKDGVKHGPGVTDTTIKLGVITDLTGPYAPLGKGLTQAEQLYVEEINKAGGICGRKLELVVRDAGYDVQKSMSAYSELQGSTLAIPQLIGSHVASALKTRINSDKVLTIPMAWSNTLLGSEYLQITGPTYDVDMINGIDWLVKTGAVKKGGTLGHIYFDNDYGASALLGTKYAADKHGLKVVEQKIKPTDTDLTNQAGALAKQKVDGILLSVGPAQSASAAGVARVAGFKGPILGSNSAYAKQLLATKAKPALLQGFYIATAGIPIQEDLPALKKIRDGYAAKFPGQPQDSAVVTGYSSGEIIGNAIKKACASKDLTREGLIKAHRSTNAFDNGQGGTLDFTYFDKPPTLQTFIVQPDEQAISGTKIVQNRTESELVKGYKVPLA</sequence>
<feature type="domain" description="Leucine-binding protein" evidence="4">
    <location>
        <begin position="48"/>
        <end position="391"/>
    </location>
</feature>
<evidence type="ECO:0000256" key="2">
    <source>
        <dbReference type="ARBA" id="ARBA00022729"/>
    </source>
</evidence>
<dbReference type="EMBL" id="QLYX01000015">
    <property type="protein sequence ID" value="RAY12112.1"/>
    <property type="molecule type" value="Genomic_DNA"/>
</dbReference>
<gene>
    <name evidence="5" type="ORF">DPM19_27670</name>
</gene>
<dbReference type="PANTHER" id="PTHR47235:SF1">
    <property type="entry name" value="BLR6548 PROTEIN"/>
    <property type="match status" value="1"/>
</dbReference>
<evidence type="ECO:0000313" key="6">
    <source>
        <dbReference type="Proteomes" id="UP000251891"/>
    </source>
</evidence>
<comment type="similarity">
    <text evidence="1">Belongs to the leucine-binding protein family.</text>
</comment>
<dbReference type="OrthoDB" id="26870at2"/>
<dbReference type="SUPFAM" id="SSF53822">
    <property type="entry name" value="Periplasmic binding protein-like I"/>
    <property type="match status" value="1"/>
</dbReference>
<evidence type="ECO:0000256" key="1">
    <source>
        <dbReference type="ARBA" id="ARBA00010062"/>
    </source>
</evidence>
<dbReference type="PROSITE" id="PS51257">
    <property type="entry name" value="PROKAR_LIPOPROTEIN"/>
    <property type="match status" value="1"/>
</dbReference>
<dbReference type="Gene3D" id="3.40.50.2300">
    <property type="match status" value="2"/>
</dbReference>
<organism evidence="5 6">
    <name type="scientific">Actinomadura craniellae</name>
    <dbReference type="NCBI Taxonomy" id="2231787"/>
    <lineage>
        <taxon>Bacteria</taxon>
        <taxon>Bacillati</taxon>
        <taxon>Actinomycetota</taxon>
        <taxon>Actinomycetes</taxon>
        <taxon>Streptosporangiales</taxon>
        <taxon>Thermomonosporaceae</taxon>
        <taxon>Actinomadura</taxon>
    </lineage>
</organism>
<evidence type="ECO:0000313" key="5">
    <source>
        <dbReference type="EMBL" id="RAY12112.1"/>
    </source>
</evidence>
<accession>A0A365GZ64</accession>
<evidence type="ECO:0000256" key="3">
    <source>
        <dbReference type="SAM" id="SignalP"/>
    </source>
</evidence>
<reference evidence="5 6" key="1">
    <citation type="submission" date="2018-06" db="EMBL/GenBank/DDBJ databases">
        <title>Actinomadura craniellae sp. nov. isolated from marine sponge Craniella sp.</title>
        <authorList>
            <person name="Li L."/>
            <person name="Xu Q.H."/>
            <person name="Lin H.W."/>
            <person name="Lu Y.H."/>
        </authorList>
    </citation>
    <scope>NUCLEOTIDE SEQUENCE [LARGE SCALE GENOMIC DNA]</scope>
    <source>
        <strain evidence="5 6">LHW63021</strain>
    </source>
</reference>
<dbReference type="Proteomes" id="UP000251891">
    <property type="component" value="Unassembled WGS sequence"/>
</dbReference>
<dbReference type="AlphaFoldDB" id="A0A365GZ64"/>
<keyword evidence="2 3" id="KW-0732">Signal</keyword>
<dbReference type="Pfam" id="PF13458">
    <property type="entry name" value="Peripla_BP_6"/>
    <property type="match status" value="1"/>
</dbReference>
<keyword evidence="6" id="KW-1185">Reference proteome</keyword>
<comment type="caution">
    <text evidence="5">The sequence shown here is derived from an EMBL/GenBank/DDBJ whole genome shotgun (WGS) entry which is preliminary data.</text>
</comment>